<keyword evidence="4" id="KW-0067">ATP-binding</keyword>
<evidence type="ECO:0000313" key="7">
    <source>
        <dbReference type="EMBL" id="OLL27005.1"/>
    </source>
</evidence>
<protein>
    <submittedName>
        <fullName evidence="7">Protein ABC1, mitochondrial</fullName>
    </submittedName>
</protein>
<evidence type="ECO:0000256" key="5">
    <source>
        <dbReference type="SAM" id="MobiDB-lite"/>
    </source>
</evidence>
<dbReference type="EMBL" id="LXFE01000126">
    <property type="protein sequence ID" value="OLL27005.1"/>
    <property type="molecule type" value="Genomic_DNA"/>
</dbReference>
<evidence type="ECO:0000256" key="2">
    <source>
        <dbReference type="ARBA" id="ARBA00022679"/>
    </source>
</evidence>
<gene>
    <name evidence="7" type="ORF">NEOLI_000020</name>
</gene>
<feature type="domain" description="ABC1 atypical kinase-like" evidence="6">
    <location>
        <begin position="238"/>
        <end position="479"/>
    </location>
</feature>
<dbReference type="InterPro" id="IPR011009">
    <property type="entry name" value="Kinase-like_dom_sf"/>
</dbReference>
<name>A0A1U7LWF0_NEOID</name>
<comment type="caution">
    <text evidence="7">The sequence shown here is derived from an EMBL/GenBank/DDBJ whole genome shotgun (WGS) entry which is preliminary data.</text>
</comment>
<dbReference type="PANTHER" id="PTHR43851">
    <property type="match status" value="1"/>
</dbReference>
<feature type="compositionally biased region" description="Polar residues" evidence="5">
    <location>
        <begin position="1"/>
        <end position="10"/>
    </location>
</feature>
<evidence type="ECO:0000256" key="3">
    <source>
        <dbReference type="ARBA" id="ARBA00022741"/>
    </source>
</evidence>
<feature type="region of interest" description="Disordered" evidence="5">
    <location>
        <begin position="1"/>
        <end position="46"/>
    </location>
</feature>
<sequence>MEPNQETSLKTEPGVSGQVSLSREPLLSTRNFDAAHNSRPRKNEIDNDLRKDQAVNVIQQYIADAPSKQGPDIDTVFHNTRNASIIETDPAAIKINGATPTTDKSSLTDNIDSGLYYTADGYSLESDSKVFQPDQSDQSLDDNSFQMSSSRVPSSRITRLLHYGSLAAGIGFGAINESLRRVTGSTDSAGSLILSSTNMNRLVKKLSKMRGAALKLGQMISFQDSKIIPAALQEVLLRVQDSADYMPQYQMESVMTQNLGSNWRSIYSEFNEVPVAAASIGQVHFGVLASNKMPVAVKIQYPGVSSSIDSDLNNLSLLLSVSRLLPPGLYLDRSIETARKELSWECDYLREADCAKKYAKFFEHDSTFGVPKIIDEGCGPQVLTMERMYGQGLKYTLDHCQETRDWIGKQILTLCFREIAQFRYMQTDPNWTNFLYNPSTHQIELLDFGACRSFPEDFITNYIEILKAAAKGDRESCRDLSIKLGYLTGFESEVSFW</sequence>
<dbReference type="Proteomes" id="UP000186594">
    <property type="component" value="Unassembled WGS sequence"/>
</dbReference>
<dbReference type="GO" id="GO:0006744">
    <property type="term" value="P:ubiquinone biosynthetic process"/>
    <property type="evidence" value="ECO:0007669"/>
    <property type="project" value="EnsemblFungi"/>
</dbReference>
<feature type="compositionally biased region" description="Polar residues" evidence="5">
    <location>
        <begin position="133"/>
        <end position="148"/>
    </location>
</feature>
<dbReference type="GO" id="GO:0005524">
    <property type="term" value="F:ATP binding"/>
    <property type="evidence" value="ECO:0007669"/>
    <property type="project" value="UniProtKB-KW"/>
</dbReference>
<dbReference type="PANTHER" id="PTHR43851:SF3">
    <property type="entry name" value="COENZYME Q8"/>
    <property type="match status" value="1"/>
</dbReference>
<dbReference type="InterPro" id="IPR034646">
    <property type="entry name" value="ADCK3_dom"/>
</dbReference>
<organism evidence="7 8">
    <name type="scientific">Neolecta irregularis (strain DAH-3)</name>
    <dbReference type="NCBI Taxonomy" id="1198029"/>
    <lineage>
        <taxon>Eukaryota</taxon>
        <taxon>Fungi</taxon>
        <taxon>Dikarya</taxon>
        <taxon>Ascomycota</taxon>
        <taxon>Taphrinomycotina</taxon>
        <taxon>Neolectales</taxon>
        <taxon>Neolectaceae</taxon>
        <taxon>Neolecta</taxon>
    </lineage>
</organism>
<feature type="region of interest" description="Disordered" evidence="5">
    <location>
        <begin position="129"/>
        <end position="148"/>
    </location>
</feature>
<evidence type="ECO:0000313" key="8">
    <source>
        <dbReference type="Proteomes" id="UP000186594"/>
    </source>
</evidence>
<keyword evidence="8" id="KW-1185">Reference proteome</keyword>
<evidence type="ECO:0000256" key="1">
    <source>
        <dbReference type="ARBA" id="ARBA00009670"/>
    </source>
</evidence>
<dbReference type="AlphaFoldDB" id="A0A1U7LWF0"/>
<evidence type="ECO:0000256" key="4">
    <source>
        <dbReference type="ARBA" id="ARBA00022840"/>
    </source>
</evidence>
<dbReference type="CDD" id="cd13970">
    <property type="entry name" value="ABC1_ADCK3"/>
    <property type="match status" value="1"/>
</dbReference>
<accession>A0A1U7LWF0</accession>
<dbReference type="SUPFAM" id="SSF56112">
    <property type="entry name" value="Protein kinase-like (PK-like)"/>
    <property type="match status" value="1"/>
</dbReference>
<dbReference type="InterPro" id="IPR004147">
    <property type="entry name" value="ABC1_dom"/>
</dbReference>
<keyword evidence="3" id="KW-0547">Nucleotide-binding</keyword>
<dbReference type="InterPro" id="IPR051409">
    <property type="entry name" value="Atypical_kinase_ADCK"/>
</dbReference>
<keyword evidence="2" id="KW-0808">Transferase</keyword>
<evidence type="ECO:0000259" key="6">
    <source>
        <dbReference type="Pfam" id="PF03109"/>
    </source>
</evidence>
<dbReference type="GO" id="GO:0005739">
    <property type="term" value="C:mitochondrion"/>
    <property type="evidence" value="ECO:0007669"/>
    <property type="project" value="EnsemblFungi"/>
</dbReference>
<proteinExistence type="inferred from homology"/>
<comment type="similarity">
    <text evidence="1">Belongs to the protein kinase superfamily. ADCK protein kinase family.</text>
</comment>
<dbReference type="Pfam" id="PF03109">
    <property type="entry name" value="ABC1"/>
    <property type="match status" value="1"/>
</dbReference>
<dbReference type="GO" id="GO:0016740">
    <property type="term" value="F:transferase activity"/>
    <property type="evidence" value="ECO:0007669"/>
    <property type="project" value="UniProtKB-KW"/>
</dbReference>
<dbReference type="OrthoDB" id="201153at2759"/>
<reference evidence="7 8" key="1">
    <citation type="submission" date="2016-04" db="EMBL/GenBank/DDBJ databases">
        <title>Evolutionary innovation and constraint leading to complex multicellularity in the Ascomycota.</title>
        <authorList>
            <person name="Cisse O."/>
            <person name="Nguyen A."/>
            <person name="Hewitt D.A."/>
            <person name="Jedd G."/>
            <person name="Stajich J.E."/>
        </authorList>
    </citation>
    <scope>NUCLEOTIDE SEQUENCE [LARGE SCALE GENOMIC DNA]</scope>
    <source>
        <strain evidence="7 8">DAH-3</strain>
    </source>
</reference>
<dbReference type="STRING" id="1198029.A0A1U7LWF0"/>